<dbReference type="Pfam" id="PF07173">
    <property type="entry name" value="GRDP-like"/>
    <property type="match status" value="1"/>
</dbReference>
<organism evidence="2 3">
    <name type="scientific">Aspergillus wentii DTO 134E9</name>
    <dbReference type="NCBI Taxonomy" id="1073089"/>
    <lineage>
        <taxon>Eukaryota</taxon>
        <taxon>Fungi</taxon>
        <taxon>Dikarya</taxon>
        <taxon>Ascomycota</taxon>
        <taxon>Pezizomycotina</taxon>
        <taxon>Eurotiomycetes</taxon>
        <taxon>Eurotiomycetidae</taxon>
        <taxon>Eurotiales</taxon>
        <taxon>Aspergillaceae</taxon>
        <taxon>Aspergillus</taxon>
        <taxon>Aspergillus subgen. Cremei</taxon>
    </lineage>
</organism>
<dbReference type="Proteomes" id="UP000184383">
    <property type="component" value="Unassembled WGS sequence"/>
</dbReference>
<accession>A0A1L9RRD8</accession>
<feature type="compositionally biased region" description="Basic and acidic residues" evidence="1">
    <location>
        <begin position="561"/>
        <end position="571"/>
    </location>
</feature>
<dbReference type="STRING" id="1073089.A0A1L9RRD8"/>
<name>A0A1L9RRD8_ASPWE</name>
<evidence type="ECO:0000313" key="2">
    <source>
        <dbReference type="EMBL" id="OJJ37387.1"/>
    </source>
</evidence>
<dbReference type="GeneID" id="63750873"/>
<feature type="region of interest" description="Disordered" evidence="1">
    <location>
        <begin position="613"/>
        <end position="647"/>
    </location>
</feature>
<evidence type="ECO:0008006" key="4">
    <source>
        <dbReference type="Google" id="ProtNLM"/>
    </source>
</evidence>
<dbReference type="PANTHER" id="PTHR34365">
    <property type="entry name" value="ENOLASE (DUF1399)"/>
    <property type="match status" value="1"/>
</dbReference>
<dbReference type="VEuPathDB" id="FungiDB:ASPWEDRAFT_39073"/>
<sequence>MAPITKKSKPEPESQEVADQPPSYEDSAGPLPITLPFLDLHRTAGPGESTTVTSDECIAHLKFLGALADLRELISQKDGLFGLYDDQVNRVPPERANEASARIREKRWAVYVARAVDRFTIWWEAAIPRCGTPPTVTQVRRESRNPREMGILPIMWETEQLPPLDVLMVWHAYILNPRDYLEDCFRQARMSCWITGFPWTVINPCIDDRDLAYVVPEEGRNFFAATTGLNWDNLHDPETKTLVCPRYKCPVPVPWTNGAINADCNFEESDGYADKSFHATCPRPFCQCTIDHEKLKLRKFRADLVELVELNRPMPGTVLNLNGALKSQTRMPELYPNALMLALQFHLMDMLKAGSIHLTKMVHLRDWIEQQIKQRWVLLEANHQSRAVDGIYRDKNSRIAIRKMMSRYWSNSSPFALDLVGAVIRQGTFVQKMDDLDWLHSPTVSQTMDRLIKKYQVFFKIMASHPGKMAVPTLDVDLAWHTHQLSPARYYDYSVSKTKDIFIDHDDKVEETKLSDGFEWTTKEYRRLTGGDIYSQCLCWYCEAVRAPSLLERFSSHDTRARENLHDREGVSSDPNRNPHISAHNAVRVEGFSKNDSHIQLKMQRLRASYERACRRADKQDKKKQSKDGKGKAVDEKNGKDNRRSTIIDPYPVPLIWGYPIAVPYAAPYMCDPGVNSASYANNPACMNVTPGAMGNCVGGTCGGGVAAGGCAGGGGGGGCAGGVGGGGGCAGGGGGIGGCGGGGGGCGGGGGGGGCGGGGGGA</sequence>
<dbReference type="InterPro" id="IPR009836">
    <property type="entry name" value="GRDP-like"/>
</dbReference>
<gene>
    <name evidence="2" type="ORF">ASPWEDRAFT_39073</name>
</gene>
<evidence type="ECO:0000313" key="3">
    <source>
        <dbReference type="Proteomes" id="UP000184383"/>
    </source>
</evidence>
<evidence type="ECO:0000256" key="1">
    <source>
        <dbReference type="SAM" id="MobiDB-lite"/>
    </source>
</evidence>
<dbReference type="PANTHER" id="PTHR34365:SF7">
    <property type="entry name" value="GLYCINE-RICH DOMAIN-CONTAINING PROTEIN 1"/>
    <property type="match status" value="1"/>
</dbReference>
<feature type="region of interest" description="Disordered" evidence="1">
    <location>
        <begin position="1"/>
        <end position="28"/>
    </location>
</feature>
<dbReference type="EMBL" id="KV878211">
    <property type="protein sequence ID" value="OJJ37387.1"/>
    <property type="molecule type" value="Genomic_DNA"/>
</dbReference>
<dbReference type="OrthoDB" id="2684236at2759"/>
<keyword evidence="3" id="KW-1185">Reference proteome</keyword>
<feature type="region of interest" description="Disordered" evidence="1">
    <location>
        <begin position="561"/>
        <end position="589"/>
    </location>
</feature>
<dbReference type="RefSeq" id="XP_040691063.1">
    <property type="nucleotide sequence ID" value="XM_040835025.1"/>
</dbReference>
<proteinExistence type="predicted"/>
<reference evidence="3" key="1">
    <citation type="journal article" date="2017" name="Genome Biol.">
        <title>Comparative genomics reveals high biological diversity and specific adaptations in the industrially and medically important fungal genus Aspergillus.</title>
        <authorList>
            <person name="de Vries R.P."/>
            <person name="Riley R."/>
            <person name="Wiebenga A."/>
            <person name="Aguilar-Osorio G."/>
            <person name="Amillis S."/>
            <person name="Uchima C.A."/>
            <person name="Anderluh G."/>
            <person name="Asadollahi M."/>
            <person name="Askin M."/>
            <person name="Barry K."/>
            <person name="Battaglia E."/>
            <person name="Bayram O."/>
            <person name="Benocci T."/>
            <person name="Braus-Stromeyer S.A."/>
            <person name="Caldana C."/>
            <person name="Canovas D."/>
            <person name="Cerqueira G.C."/>
            <person name="Chen F."/>
            <person name="Chen W."/>
            <person name="Choi C."/>
            <person name="Clum A."/>
            <person name="Dos Santos R.A."/>
            <person name="Damasio A.R."/>
            <person name="Diallinas G."/>
            <person name="Emri T."/>
            <person name="Fekete E."/>
            <person name="Flipphi M."/>
            <person name="Freyberg S."/>
            <person name="Gallo A."/>
            <person name="Gournas C."/>
            <person name="Habgood R."/>
            <person name="Hainaut M."/>
            <person name="Harispe M.L."/>
            <person name="Henrissat B."/>
            <person name="Hilden K.S."/>
            <person name="Hope R."/>
            <person name="Hossain A."/>
            <person name="Karabika E."/>
            <person name="Karaffa L."/>
            <person name="Karanyi Z."/>
            <person name="Krasevec N."/>
            <person name="Kuo A."/>
            <person name="Kusch H."/>
            <person name="LaButti K."/>
            <person name="Lagendijk E.L."/>
            <person name="Lapidus A."/>
            <person name="Levasseur A."/>
            <person name="Lindquist E."/>
            <person name="Lipzen A."/>
            <person name="Logrieco A.F."/>
            <person name="MacCabe A."/>
            <person name="Maekelae M.R."/>
            <person name="Malavazi I."/>
            <person name="Melin P."/>
            <person name="Meyer V."/>
            <person name="Mielnichuk N."/>
            <person name="Miskei M."/>
            <person name="Molnar A.P."/>
            <person name="Mule G."/>
            <person name="Ngan C.Y."/>
            <person name="Orejas M."/>
            <person name="Orosz E."/>
            <person name="Ouedraogo J.P."/>
            <person name="Overkamp K.M."/>
            <person name="Park H.-S."/>
            <person name="Perrone G."/>
            <person name="Piumi F."/>
            <person name="Punt P.J."/>
            <person name="Ram A.F."/>
            <person name="Ramon A."/>
            <person name="Rauscher S."/>
            <person name="Record E."/>
            <person name="Riano-Pachon D.M."/>
            <person name="Robert V."/>
            <person name="Roehrig J."/>
            <person name="Ruller R."/>
            <person name="Salamov A."/>
            <person name="Salih N.S."/>
            <person name="Samson R.A."/>
            <person name="Sandor E."/>
            <person name="Sanguinetti M."/>
            <person name="Schuetze T."/>
            <person name="Sepcic K."/>
            <person name="Shelest E."/>
            <person name="Sherlock G."/>
            <person name="Sophianopoulou V."/>
            <person name="Squina F.M."/>
            <person name="Sun H."/>
            <person name="Susca A."/>
            <person name="Todd R.B."/>
            <person name="Tsang A."/>
            <person name="Unkles S.E."/>
            <person name="van de Wiele N."/>
            <person name="van Rossen-Uffink D."/>
            <person name="Oliveira J.V."/>
            <person name="Vesth T.C."/>
            <person name="Visser J."/>
            <person name="Yu J.-H."/>
            <person name="Zhou M."/>
            <person name="Andersen M.R."/>
            <person name="Archer D.B."/>
            <person name="Baker S.E."/>
            <person name="Benoit I."/>
            <person name="Brakhage A.A."/>
            <person name="Braus G.H."/>
            <person name="Fischer R."/>
            <person name="Frisvad J.C."/>
            <person name="Goldman G.H."/>
            <person name="Houbraken J."/>
            <person name="Oakley B."/>
            <person name="Pocsi I."/>
            <person name="Scazzocchio C."/>
            <person name="Seiboth B."/>
            <person name="vanKuyk P.A."/>
            <person name="Wortman J."/>
            <person name="Dyer P.S."/>
            <person name="Grigoriev I.V."/>
        </authorList>
    </citation>
    <scope>NUCLEOTIDE SEQUENCE [LARGE SCALE GENOMIC DNA]</scope>
    <source>
        <strain evidence="3">DTO 134E9</strain>
    </source>
</reference>
<feature type="compositionally biased region" description="Basic and acidic residues" evidence="1">
    <location>
        <begin position="613"/>
        <end position="646"/>
    </location>
</feature>
<dbReference type="AlphaFoldDB" id="A0A1L9RRD8"/>
<protein>
    <recommendedName>
        <fullName evidence="4">Glycine-rich domain-containing protein 1</fullName>
    </recommendedName>
</protein>